<keyword evidence="3" id="KW-0238">DNA-binding</keyword>
<reference evidence="6 7" key="1">
    <citation type="submission" date="2021-02" db="EMBL/GenBank/DDBJ databases">
        <title>Safari Cat Assemblies.</title>
        <authorList>
            <person name="Bredemeyer K.R."/>
            <person name="Murphy W.J."/>
        </authorList>
    </citation>
    <scope>NUCLEOTIDE SEQUENCE [LARGE SCALE GENOMIC DNA]</scope>
</reference>
<dbReference type="SMART" id="SM00527">
    <property type="entry name" value="HMG17"/>
    <property type="match status" value="1"/>
</dbReference>
<dbReference type="Proteomes" id="UP000823872">
    <property type="component" value="Chromosome D4"/>
</dbReference>
<reference evidence="6" key="2">
    <citation type="submission" date="2025-08" db="UniProtKB">
        <authorList>
            <consortium name="Ensembl"/>
        </authorList>
    </citation>
    <scope>IDENTIFICATION</scope>
    <source>
        <strain evidence="6">breed Abyssinian</strain>
    </source>
</reference>
<evidence type="ECO:0000256" key="4">
    <source>
        <dbReference type="ARBA" id="ARBA00023242"/>
    </source>
</evidence>
<evidence type="ECO:0000256" key="1">
    <source>
        <dbReference type="ARBA" id="ARBA00004123"/>
    </source>
</evidence>
<dbReference type="InterPro" id="IPR000079">
    <property type="entry name" value="HMGN_fam"/>
</dbReference>
<sequence length="207" mass="23264">MLHQLSHPGTATLFVLKSSLWPLPRVAAARAVGGAVAARQPSFLKALGAWRPAGTRHPACAHPAATMPKRKVSSAEGVAKEDPKRRSARLSAKPAPAKVEVKPKKAAGKEKSSDKKVQRGKGEQRENRLKWLTKKQKKTYLQKTEKLKTRRVQPLMKQERKKPSLITYQHLKIRVLDILLREICLQILSWKVTGITLRKKPQLHGFF</sequence>
<feature type="compositionally biased region" description="Basic and acidic residues" evidence="5">
    <location>
        <begin position="99"/>
        <end position="128"/>
    </location>
</feature>
<dbReference type="PANTHER" id="PTHR23087:SF12">
    <property type="entry name" value="NON-HISTONE CHROMOSOMAL PROTEIN HMG-14"/>
    <property type="match status" value="1"/>
</dbReference>
<dbReference type="PANTHER" id="PTHR23087">
    <property type="entry name" value="NONHISTONE CHROMOSOMAL PROTEIN HMG"/>
    <property type="match status" value="1"/>
</dbReference>
<name>A0ABI7X6A4_FELCA</name>
<keyword evidence="7" id="KW-1185">Reference proteome</keyword>
<comment type="subcellular location">
    <subcellularLocation>
        <location evidence="1">Nucleus</location>
    </subcellularLocation>
</comment>
<keyword evidence="4" id="KW-0539">Nucleus</keyword>
<evidence type="ECO:0000256" key="5">
    <source>
        <dbReference type="SAM" id="MobiDB-lite"/>
    </source>
</evidence>
<dbReference type="PROSITE" id="PS00355">
    <property type="entry name" value="HMG14_17"/>
    <property type="match status" value="1"/>
</dbReference>
<comment type="similarity">
    <text evidence="2">Belongs to the HMGN family.</text>
</comment>
<reference evidence="6" key="3">
    <citation type="submission" date="2025-09" db="UniProtKB">
        <authorList>
            <consortium name="Ensembl"/>
        </authorList>
    </citation>
    <scope>IDENTIFICATION</scope>
    <source>
        <strain evidence="6">breed Abyssinian</strain>
    </source>
</reference>
<proteinExistence type="inferred from homology"/>
<dbReference type="Ensembl" id="ENSFCTT00005027417.1">
    <property type="protein sequence ID" value="ENSFCTP00005017812.1"/>
    <property type="gene ID" value="ENSFCTG00005009820.1"/>
</dbReference>
<dbReference type="PRINTS" id="PR00925">
    <property type="entry name" value="NONHISHMG17"/>
</dbReference>
<evidence type="ECO:0000256" key="2">
    <source>
        <dbReference type="ARBA" id="ARBA00007696"/>
    </source>
</evidence>
<evidence type="ECO:0000313" key="6">
    <source>
        <dbReference type="Ensembl" id="ENSFCTP00005017812.1"/>
    </source>
</evidence>
<feature type="region of interest" description="Disordered" evidence="5">
    <location>
        <begin position="55"/>
        <end position="128"/>
    </location>
</feature>
<organism evidence="6 7">
    <name type="scientific">Felis catus</name>
    <name type="common">Cat</name>
    <name type="synonym">Felis silvestris catus</name>
    <dbReference type="NCBI Taxonomy" id="9685"/>
    <lineage>
        <taxon>Eukaryota</taxon>
        <taxon>Metazoa</taxon>
        <taxon>Chordata</taxon>
        <taxon>Craniata</taxon>
        <taxon>Vertebrata</taxon>
        <taxon>Euteleostomi</taxon>
        <taxon>Mammalia</taxon>
        <taxon>Eutheria</taxon>
        <taxon>Laurasiatheria</taxon>
        <taxon>Carnivora</taxon>
        <taxon>Feliformia</taxon>
        <taxon>Felidae</taxon>
        <taxon>Felinae</taxon>
        <taxon>Felis</taxon>
    </lineage>
</organism>
<protein>
    <submittedName>
        <fullName evidence="6">Uncharacterized protein</fullName>
    </submittedName>
</protein>
<evidence type="ECO:0000313" key="7">
    <source>
        <dbReference type="Proteomes" id="UP000823872"/>
    </source>
</evidence>
<accession>A0ABI7X6A4</accession>
<dbReference type="Pfam" id="PF01101">
    <property type="entry name" value="HMG14_17"/>
    <property type="match status" value="1"/>
</dbReference>
<evidence type="ECO:0000256" key="3">
    <source>
        <dbReference type="ARBA" id="ARBA00023125"/>
    </source>
</evidence>
<dbReference type="GeneTree" id="ENSGT01140000282620"/>